<comment type="caution">
    <text evidence="2">The sequence shown here is derived from an EMBL/GenBank/DDBJ whole genome shotgun (WGS) entry which is preliminary data.</text>
</comment>
<evidence type="ECO:0000313" key="2">
    <source>
        <dbReference type="EMBL" id="MCG7508394.1"/>
    </source>
</evidence>
<organism evidence="2 3">
    <name type="scientific">Mesorhizobium retamae</name>
    <dbReference type="NCBI Taxonomy" id="2912854"/>
    <lineage>
        <taxon>Bacteria</taxon>
        <taxon>Pseudomonadati</taxon>
        <taxon>Pseudomonadota</taxon>
        <taxon>Alphaproteobacteria</taxon>
        <taxon>Hyphomicrobiales</taxon>
        <taxon>Phyllobacteriaceae</taxon>
        <taxon>Mesorhizobium</taxon>
    </lineage>
</organism>
<feature type="region of interest" description="Disordered" evidence="1">
    <location>
        <begin position="1"/>
        <end position="65"/>
    </location>
</feature>
<accession>A0ABS9QPA8</accession>
<dbReference type="RefSeq" id="WP_239369907.1">
    <property type="nucleotide sequence ID" value="NZ_JAKREW010000041.1"/>
</dbReference>
<sequence>MANTKEPKNLPKTPRTVPKRPGTDPSNKPARDAREDPAPNPEAGGDLPETNTRAEVEKVRPNVRR</sequence>
<proteinExistence type="predicted"/>
<name>A0ABS9QPA8_9HYPH</name>
<feature type="compositionally biased region" description="Basic and acidic residues" evidence="1">
    <location>
        <begin position="52"/>
        <end position="65"/>
    </location>
</feature>
<dbReference type="Proteomes" id="UP001201701">
    <property type="component" value="Unassembled WGS sequence"/>
</dbReference>
<evidence type="ECO:0000313" key="3">
    <source>
        <dbReference type="Proteomes" id="UP001201701"/>
    </source>
</evidence>
<keyword evidence="3" id="KW-1185">Reference proteome</keyword>
<dbReference type="EMBL" id="JAKREW010000041">
    <property type="protein sequence ID" value="MCG7508394.1"/>
    <property type="molecule type" value="Genomic_DNA"/>
</dbReference>
<reference evidence="2 3" key="1">
    <citation type="submission" date="2022-02" db="EMBL/GenBank/DDBJ databases">
        <title>Draft genome sequence of Mezorhizobium retamae strain IRAMC:0171 isolated from Retama raetam nodules.</title>
        <authorList>
            <person name="Bengaied R."/>
            <person name="Sbissi I."/>
            <person name="Huber K."/>
            <person name="Ghodbane F."/>
            <person name="Nouioui I."/>
            <person name="Tarhouni M."/>
            <person name="Gtari M."/>
        </authorList>
    </citation>
    <scope>NUCLEOTIDE SEQUENCE [LARGE SCALE GENOMIC DNA]</scope>
    <source>
        <strain evidence="2 3">IRAMC:0171</strain>
    </source>
</reference>
<gene>
    <name evidence="2" type="ORF">L4923_25455</name>
</gene>
<evidence type="ECO:0000256" key="1">
    <source>
        <dbReference type="SAM" id="MobiDB-lite"/>
    </source>
</evidence>
<protein>
    <submittedName>
        <fullName evidence="2">Uncharacterized protein</fullName>
    </submittedName>
</protein>